<proteinExistence type="predicted"/>
<accession>A0A0G0VDW8</accession>
<gene>
    <name evidence="3" type="ORF">UU49_C0023G0018</name>
</gene>
<sequence>MNELQKYFIEGIDHLLDEAVLAVRVSVSGTAGEAMFFAFVLSCGLRRIRALFTPAEMTDEESAARALSVENISSLTDVEIAQAFCQFDPLARAKFIIAMRQADCPSSQRLEAILAKMESSEVAAREQAKTEIVRKAQEDANRVRKAAEEKAELEWRAAEAKRRTDEKVAKERSEREDKAQAEREAKFRQYLLIEFLGTRDIVQLATRKLEKIKEFRGSNGVTPDWQLAIIREVAWQCEGELRATPSFLSTDKVELEAYIAKLDQEAKDLQPETSKVITGAHERQLKLARQVLADINAGKVIRFPEGGRDGTPSEDAAKERAERESKREERRERDRQARKVARGSSNEVPLYGKKSGKRK</sequence>
<organism evidence="3 4">
    <name type="scientific">Candidatus Magasanikbacteria bacterium GW2011_GWC2_41_17</name>
    <dbReference type="NCBI Taxonomy" id="1619048"/>
    <lineage>
        <taxon>Bacteria</taxon>
        <taxon>Candidatus Magasanikiibacteriota</taxon>
    </lineage>
</organism>
<dbReference type="EMBL" id="LCAV01000023">
    <property type="protein sequence ID" value="KKR97846.1"/>
    <property type="molecule type" value="Genomic_DNA"/>
</dbReference>
<dbReference type="STRING" id="1619048.UU49_C0023G0018"/>
<evidence type="ECO:0000313" key="3">
    <source>
        <dbReference type="EMBL" id="KKR97846.1"/>
    </source>
</evidence>
<comment type="caution">
    <text evidence="3">The sequence shown here is derived from an EMBL/GenBank/DDBJ whole genome shotgun (WGS) entry which is preliminary data.</text>
</comment>
<feature type="coiled-coil region" evidence="1">
    <location>
        <begin position="133"/>
        <end position="163"/>
    </location>
</feature>
<evidence type="ECO:0000313" key="4">
    <source>
        <dbReference type="Proteomes" id="UP000034108"/>
    </source>
</evidence>
<reference evidence="3 4" key="1">
    <citation type="journal article" date="2015" name="Nature">
        <title>rRNA introns, odd ribosomes, and small enigmatic genomes across a large radiation of phyla.</title>
        <authorList>
            <person name="Brown C.T."/>
            <person name="Hug L.A."/>
            <person name="Thomas B.C."/>
            <person name="Sharon I."/>
            <person name="Castelle C.J."/>
            <person name="Singh A."/>
            <person name="Wilkins M.J."/>
            <person name="Williams K.H."/>
            <person name="Banfield J.F."/>
        </authorList>
    </citation>
    <scope>NUCLEOTIDE SEQUENCE [LARGE SCALE GENOMIC DNA]</scope>
</reference>
<evidence type="ECO:0000256" key="1">
    <source>
        <dbReference type="SAM" id="Coils"/>
    </source>
</evidence>
<protein>
    <submittedName>
        <fullName evidence="3">Kinetoplast-associated protein (KAP)</fullName>
    </submittedName>
</protein>
<feature type="compositionally biased region" description="Basic and acidic residues" evidence="2">
    <location>
        <begin position="315"/>
        <end position="337"/>
    </location>
</feature>
<name>A0A0G0VDW8_9BACT</name>
<feature type="region of interest" description="Disordered" evidence="2">
    <location>
        <begin position="303"/>
        <end position="359"/>
    </location>
</feature>
<evidence type="ECO:0000256" key="2">
    <source>
        <dbReference type="SAM" id="MobiDB-lite"/>
    </source>
</evidence>
<dbReference type="Proteomes" id="UP000034108">
    <property type="component" value="Unassembled WGS sequence"/>
</dbReference>
<dbReference type="AlphaFoldDB" id="A0A0G0VDW8"/>
<keyword evidence="1" id="KW-0175">Coiled coil</keyword>